<gene>
    <name evidence="1" type="ORF">SeMB42_g06234</name>
</gene>
<comment type="caution">
    <text evidence="1">The sequence shown here is derived from an EMBL/GenBank/DDBJ whole genome shotgun (WGS) entry which is preliminary data.</text>
</comment>
<dbReference type="AlphaFoldDB" id="A0A507CE81"/>
<dbReference type="EMBL" id="QEAN01000338">
    <property type="protein sequence ID" value="TPX39820.1"/>
    <property type="molecule type" value="Genomic_DNA"/>
</dbReference>
<dbReference type="VEuPathDB" id="FungiDB:SeMB42_g06234"/>
<accession>A0A507CE81</accession>
<evidence type="ECO:0000313" key="2">
    <source>
        <dbReference type="Proteomes" id="UP000317494"/>
    </source>
</evidence>
<evidence type="ECO:0000313" key="1">
    <source>
        <dbReference type="EMBL" id="TPX39820.1"/>
    </source>
</evidence>
<protein>
    <submittedName>
        <fullName evidence="1">Uncharacterized protein</fullName>
    </submittedName>
</protein>
<keyword evidence="2" id="KW-1185">Reference proteome</keyword>
<organism evidence="1 2">
    <name type="scientific">Synchytrium endobioticum</name>
    <dbReference type="NCBI Taxonomy" id="286115"/>
    <lineage>
        <taxon>Eukaryota</taxon>
        <taxon>Fungi</taxon>
        <taxon>Fungi incertae sedis</taxon>
        <taxon>Chytridiomycota</taxon>
        <taxon>Chytridiomycota incertae sedis</taxon>
        <taxon>Chytridiomycetes</taxon>
        <taxon>Synchytriales</taxon>
        <taxon>Synchytriaceae</taxon>
        <taxon>Synchytrium</taxon>
    </lineage>
</organism>
<dbReference type="Proteomes" id="UP000317494">
    <property type="component" value="Unassembled WGS sequence"/>
</dbReference>
<name>A0A507CE81_9FUNG</name>
<proteinExistence type="predicted"/>
<reference evidence="1 2" key="1">
    <citation type="journal article" date="2019" name="Sci. Rep.">
        <title>Comparative genomics of chytrid fungi reveal insights into the obligate biotrophic and pathogenic lifestyle of Synchytrium endobioticum.</title>
        <authorList>
            <person name="van de Vossenberg B.T.L.H."/>
            <person name="Warris S."/>
            <person name="Nguyen H.D.T."/>
            <person name="van Gent-Pelzer M.P.E."/>
            <person name="Joly D.L."/>
            <person name="van de Geest H.C."/>
            <person name="Bonants P.J.M."/>
            <person name="Smith D.S."/>
            <person name="Levesque C.A."/>
            <person name="van der Lee T.A.J."/>
        </authorList>
    </citation>
    <scope>NUCLEOTIDE SEQUENCE [LARGE SCALE GENOMIC DNA]</scope>
    <source>
        <strain evidence="1 2">MB42</strain>
    </source>
</reference>
<sequence>MEMLLLDEQCSALIAVQESSLNGLSESSLAHLGERSTEDAKVVLRCCQDYIESFGPALALLLPAVSYQYLVEKKLKYELDGISTTRLMLYHRAEDGKLQEWKDYSTNLKELQRHTQSNGVNPLCIVKPLRRSKELQFPISVILNLHMDSKWLE</sequence>